<gene>
    <name evidence="1" type="ORF">GCM10010302_67610</name>
</gene>
<evidence type="ECO:0000313" key="2">
    <source>
        <dbReference type="Proteomes" id="UP001501867"/>
    </source>
</evidence>
<comment type="caution">
    <text evidence="1">The sequence shown here is derived from an EMBL/GenBank/DDBJ whole genome shotgun (WGS) entry which is preliminary data.</text>
</comment>
<proteinExistence type="predicted"/>
<dbReference type="EMBL" id="BAAABV010000028">
    <property type="protein sequence ID" value="GAA0318968.1"/>
    <property type="molecule type" value="Genomic_DNA"/>
</dbReference>
<dbReference type="Proteomes" id="UP001501867">
    <property type="component" value="Unassembled WGS sequence"/>
</dbReference>
<sequence length="85" mass="8970">MAVIRTGPTTAHVVESRRGIQADAGSCSTGALVYRVDASVRTGEGPVRMMDAKPAAAPVGDCRPLDDAPFSDMGSHISFRSYRAF</sequence>
<reference evidence="1 2" key="1">
    <citation type="journal article" date="2019" name="Int. J. Syst. Evol. Microbiol.">
        <title>The Global Catalogue of Microorganisms (GCM) 10K type strain sequencing project: providing services to taxonomists for standard genome sequencing and annotation.</title>
        <authorList>
            <consortium name="The Broad Institute Genomics Platform"/>
            <consortium name="The Broad Institute Genome Sequencing Center for Infectious Disease"/>
            <person name="Wu L."/>
            <person name="Ma J."/>
        </authorList>
    </citation>
    <scope>NUCLEOTIDE SEQUENCE [LARGE SCALE GENOMIC DNA]</scope>
    <source>
        <strain evidence="1 2">JCM 4505</strain>
    </source>
</reference>
<protein>
    <submittedName>
        <fullName evidence="1">Uncharacterized protein</fullName>
    </submittedName>
</protein>
<organism evidence="1 2">
    <name type="scientific">Streptomyces polychromogenes</name>
    <dbReference type="NCBI Taxonomy" id="67342"/>
    <lineage>
        <taxon>Bacteria</taxon>
        <taxon>Bacillati</taxon>
        <taxon>Actinomycetota</taxon>
        <taxon>Actinomycetes</taxon>
        <taxon>Kitasatosporales</taxon>
        <taxon>Streptomycetaceae</taxon>
        <taxon>Streptomyces</taxon>
    </lineage>
</organism>
<accession>A0ABN0VWB0</accession>
<keyword evidence="2" id="KW-1185">Reference proteome</keyword>
<name>A0ABN0VWB0_9ACTN</name>
<evidence type="ECO:0000313" key="1">
    <source>
        <dbReference type="EMBL" id="GAA0318968.1"/>
    </source>
</evidence>